<protein>
    <submittedName>
        <fullName evidence="1">Uncharacterized protein</fullName>
    </submittedName>
</protein>
<dbReference type="EMBL" id="LAZR01042002">
    <property type="protein sequence ID" value="KKL10590.1"/>
    <property type="molecule type" value="Genomic_DNA"/>
</dbReference>
<sequence>MAQIKAEQVKLVAEGDLIIGDLSGSSSILSIGAASQVVISNGTTGAWSYLGSLRDLTGTIVVDTTTTPSQVNNVVVSGGASGSGPTFTATGSDTNIDINLTIKGSGEVLVPVSYTVVSDNALTTKLYVDSVVTGLDFKNSGRVATVAVSDLTGFIYTAASDTEIVGAAPWTSVTSPVFDGVSVVDGDRVLIKNSTDAKGNGLFTYDSGASTFVRADDADNAPGNEVSGGMFVFVEEGATQADTGWVASSPNGIALLGTDDIIMTQFSAAGVISPGFGLSQSGTDFNVNVDDITTTIDGSNDVVVGHDDSTDHSNQVLIGQDATGGQATALWDFLEDLRASTTGELIIDGVGIGSAVNHFKVTNSITGNPVLVESVGADTNINLELTSKGTGRLKLDGTLWPDAGVAARSILATQNGAPDDLVAITSPDGSGDQILLYN</sequence>
<gene>
    <name evidence="1" type="ORF">LCGC14_2554290</name>
</gene>
<dbReference type="AlphaFoldDB" id="A0A0F9AMH8"/>
<reference evidence="1" key="1">
    <citation type="journal article" date="2015" name="Nature">
        <title>Complex archaea that bridge the gap between prokaryotes and eukaryotes.</title>
        <authorList>
            <person name="Spang A."/>
            <person name="Saw J.H."/>
            <person name="Jorgensen S.L."/>
            <person name="Zaremba-Niedzwiedzka K."/>
            <person name="Martijn J."/>
            <person name="Lind A.E."/>
            <person name="van Eijk R."/>
            <person name="Schleper C."/>
            <person name="Guy L."/>
            <person name="Ettema T.J."/>
        </authorList>
    </citation>
    <scope>NUCLEOTIDE SEQUENCE</scope>
</reference>
<accession>A0A0F9AMH8</accession>
<name>A0A0F9AMH8_9ZZZZ</name>
<organism evidence="1">
    <name type="scientific">marine sediment metagenome</name>
    <dbReference type="NCBI Taxonomy" id="412755"/>
    <lineage>
        <taxon>unclassified sequences</taxon>
        <taxon>metagenomes</taxon>
        <taxon>ecological metagenomes</taxon>
    </lineage>
</organism>
<proteinExistence type="predicted"/>
<evidence type="ECO:0000313" key="1">
    <source>
        <dbReference type="EMBL" id="KKL10590.1"/>
    </source>
</evidence>
<comment type="caution">
    <text evidence="1">The sequence shown here is derived from an EMBL/GenBank/DDBJ whole genome shotgun (WGS) entry which is preliminary data.</text>
</comment>
<feature type="non-terminal residue" evidence="1">
    <location>
        <position position="438"/>
    </location>
</feature>